<accession>A0A915HIN1</accession>
<evidence type="ECO:0000313" key="1">
    <source>
        <dbReference type="Proteomes" id="UP000887565"/>
    </source>
</evidence>
<dbReference type="WBParaSite" id="nRc.2.0.1.t01289-RA">
    <property type="protein sequence ID" value="nRc.2.0.1.t01289-RA"/>
    <property type="gene ID" value="nRc.2.0.1.g01289"/>
</dbReference>
<keyword evidence="1" id="KW-1185">Reference proteome</keyword>
<sequence length="181" mass="20600">MQEKSTSRKFVPFSYGGGILYRCGNFTEWKWVPRRCFLNSTTNNGSNYILFRHIFKLSKNLTTDDSGWKIYGNQCHEQSFHICACESINKYLTTQTSKNLSDIITDLFGKDRTLCKGSGCPPTNFSSSEKNGKVGGDLKIPSKMSSIEKAFYDLLQNNQIRSDNATEEYSAQAYNLGYMIR</sequence>
<organism evidence="1 2">
    <name type="scientific">Romanomermis culicivorax</name>
    <name type="common">Nematode worm</name>
    <dbReference type="NCBI Taxonomy" id="13658"/>
    <lineage>
        <taxon>Eukaryota</taxon>
        <taxon>Metazoa</taxon>
        <taxon>Ecdysozoa</taxon>
        <taxon>Nematoda</taxon>
        <taxon>Enoplea</taxon>
        <taxon>Dorylaimia</taxon>
        <taxon>Mermithida</taxon>
        <taxon>Mermithoidea</taxon>
        <taxon>Mermithidae</taxon>
        <taxon>Romanomermis</taxon>
    </lineage>
</organism>
<dbReference type="AlphaFoldDB" id="A0A915HIN1"/>
<evidence type="ECO:0000313" key="2">
    <source>
        <dbReference type="WBParaSite" id="nRc.2.0.1.t01289-RA"/>
    </source>
</evidence>
<reference evidence="2" key="1">
    <citation type="submission" date="2022-11" db="UniProtKB">
        <authorList>
            <consortium name="WormBaseParasite"/>
        </authorList>
    </citation>
    <scope>IDENTIFICATION</scope>
</reference>
<proteinExistence type="predicted"/>
<dbReference type="Proteomes" id="UP000887565">
    <property type="component" value="Unplaced"/>
</dbReference>
<name>A0A915HIN1_ROMCU</name>
<protein>
    <submittedName>
        <fullName evidence="2">Uncharacterized protein</fullName>
    </submittedName>
</protein>